<evidence type="ECO:0000256" key="5">
    <source>
        <dbReference type="ARBA" id="ARBA00022989"/>
    </source>
</evidence>
<protein>
    <submittedName>
        <fullName evidence="9">Carbohydrate ABC transporter permease</fullName>
    </submittedName>
</protein>
<feature type="transmembrane region" description="Helical" evidence="7">
    <location>
        <begin position="111"/>
        <end position="133"/>
    </location>
</feature>
<evidence type="ECO:0000313" key="10">
    <source>
        <dbReference type="Proteomes" id="UP001589532"/>
    </source>
</evidence>
<dbReference type="InterPro" id="IPR000515">
    <property type="entry name" value="MetI-like"/>
</dbReference>
<gene>
    <name evidence="9" type="ORF">ACFFSA_48395</name>
</gene>
<keyword evidence="10" id="KW-1185">Reference proteome</keyword>
<dbReference type="EMBL" id="JBHMBW010000103">
    <property type="protein sequence ID" value="MFB9630938.1"/>
    <property type="molecule type" value="Genomic_DNA"/>
</dbReference>
<evidence type="ECO:0000256" key="1">
    <source>
        <dbReference type="ARBA" id="ARBA00004651"/>
    </source>
</evidence>
<feature type="transmembrane region" description="Helical" evidence="7">
    <location>
        <begin position="259"/>
        <end position="279"/>
    </location>
</feature>
<keyword evidence="5 7" id="KW-1133">Transmembrane helix</keyword>
<dbReference type="PANTHER" id="PTHR30193">
    <property type="entry name" value="ABC TRANSPORTER PERMEASE PROTEIN"/>
    <property type="match status" value="1"/>
</dbReference>
<dbReference type="PROSITE" id="PS50928">
    <property type="entry name" value="ABC_TM1"/>
    <property type="match status" value="1"/>
</dbReference>
<organism evidence="9 10">
    <name type="scientific">Nonomuraea helvata</name>
    <dbReference type="NCBI Taxonomy" id="37484"/>
    <lineage>
        <taxon>Bacteria</taxon>
        <taxon>Bacillati</taxon>
        <taxon>Actinomycetota</taxon>
        <taxon>Actinomycetes</taxon>
        <taxon>Streptosporangiales</taxon>
        <taxon>Streptosporangiaceae</taxon>
        <taxon>Nonomuraea</taxon>
    </lineage>
</organism>
<feature type="transmembrane region" description="Helical" evidence="7">
    <location>
        <begin position="199"/>
        <end position="224"/>
    </location>
</feature>
<feature type="transmembrane region" description="Helical" evidence="7">
    <location>
        <begin position="20"/>
        <end position="44"/>
    </location>
</feature>
<comment type="caution">
    <text evidence="9">The sequence shown here is derived from an EMBL/GenBank/DDBJ whole genome shotgun (WGS) entry which is preliminary data.</text>
</comment>
<reference evidence="9 10" key="1">
    <citation type="submission" date="2024-09" db="EMBL/GenBank/DDBJ databases">
        <authorList>
            <person name="Sun Q."/>
            <person name="Mori K."/>
        </authorList>
    </citation>
    <scope>NUCLEOTIDE SEQUENCE [LARGE SCALE GENOMIC DNA]</scope>
    <source>
        <strain evidence="9 10">JCM 3143</strain>
    </source>
</reference>
<accession>A0ABV5SIP1</accession>
<dbReference type="InterPro" id="IPR051393">
    <property type="entry name" value="ABC_transporter_permease"/>
</dbReference>
<dbReference type="Gene3D" id="1.10.3720.10">
    <property type="entry name" value="MetI-like"/>
    <property type="match status" value="1"/>
</dbReference>
<name>A0ABV5SIP1_9ACTN</name>
<comment type="similarity">
    <text evidence="7">Belongs to the binding-protein-dependent transport system permease family.</text>
</comment>
<keyword evidence="6 7" id="KW-0472">Membrane</keyword>
<dbReference type="Proteomes" id="UP001589532">
    <property type="component" value="Unassembled WGS sequence"/>
</dbReference>
<feature type="transmembrane region" description="Helical" evidence="7">
    <location>
        <begin position="153"/>
        <end position="178"/>
    </location>
</feature>
<sequence length="289" mass="31482">MTRTGARTMAGSEARAGAGLAAPAIVYFVLFWALPALAALYLSFTSYDLSGTPQWVGMENYRQMWANDEFWASVRVTLLYTVFAVGPTIMIALVVAVPLAKPGRLRAWLRALVFIPAVMPLVGATVLWQVIYSTGGLADTLAGAHPWLTDSGYAIWALLVMVIWKYVGLYVIIFVAGLQALPANVFEAAAIDGARALRTFFLVTVPLLRRTFTFVIVVAVTGAMQSFVPAYLLTKGGPVNATQVLPLYLYNNAFSYSRFGYASAIAIVLLVALLVFAFTQFKLIRSDEE</sequence>
<feature type="domain" description="ABC transmembrane type-1" evidence="8">
    <location>
        <begin position="74"/>
        <end position="280"/>
    </location>
</feature>
<evidence type="ECO:0000256" key="3">
    <source>
        <dbReference type="ARBA" id="ARBA00022475"/>
    </source>
</evidence>
<dbReference type="RefSeq" id="WP_344984576.1">
    <property type="nucleotide sequence ID" value="NZ_BAAAXV010000001.1"/>
</dbReference>
<comment type="subcellular location">
    <subcellularLocation>
        <location evidence="1 7">Cell membrane</location>
        <topology evidence="1 7">Multi-pass membrane protein</topology>
    </subcellularLocation>
</comment>
<evidence type="ECO:0000256" key="6">
    <source>
        <dbReference type="ARBA" id="ARBA00023136"/>
    </source>
</evidence>
<dbReference type="Pfam" id="PF00528">
    <property type="entry name" value="BPD_transp_1"/>
    <property type="match status" value="1"/>
</dbReference>
<dbReference type="CDD" id="cd06261">
    <property type="entry name" value="TM_PBP2"/>
    <property type="match status" value="1"/>
</dbReference>
<evidence type="ECO:0000256" key="2">
    <source>
        <dbReference type="ARBA" id="ARBA00022448"/>
    </source>
</evidence>
<dbReference type="InterPro" id="IPR035906">
    <property type="entry name" value="MetI-like_sf"/>
</dbReference>
<dbReference type="SUPFAM" id="SSF161098">
    <property type="entry name" value="MetI-like"/>
    <property type="match status" value="1"/>
</dbReference>
<proteinExistence type="inferred from homology"/>
<evidence type="ECO:0000259" key="8">
    <source>
        <dbReference type="PROSITE" id="PS50928"/>
    </source>
</evidence>
<evidence type="ECO:0000313" key="9">
    <source>
        <dbReference type="EMBL" id="MFB9630938.1"/>
    </source>
</evidence>
<keyword evidence="4 7" id="KW-0812">Transmembrane</keyword>
<keyword evidence="2 7" id="KW-0813">Transport</keyword>
<evidence type="ECO:0000256" key="4">
    <source>
        <dbReference type="ARBA" id="ARBA00022692"/>
    </source>
</evidence>
<evidence type="ECO:0000256" key="7">
    <source>
        <dbReference type="RuleBase" id="RU363032"/>
    </source>
</evidence>
<keyword evidence="3" id="KW-1003">Cell membrane</keyword>
<dbReference type="PANTHER" id="PTHR30193:SF41">
    <property type="entry name" value="DIACETYLCHITOBIOSE UPTAKE SYSTEM PERMEASE PROTEIN NGCF"/>
    <property type="match status" value="1"/>
</dbReference>
<feature type="transmembrane region" description="Helical" evidence="7">
    <location>
        <begin position="78"/>
        <end position="99"/>
    </location>
</feature>